<accession>A0ABY9TLZ3</accession>
<dbReference type="RefSeq" id="WP_348388984.1">
    <property type="nucleotide sequence ID" value="NZ_CP134146.1"/>
</dbReference>
<keyword evidence="2" id="KW-1185">Reference proteome</keyword>
<dbReference type="Proteomes" id="UP001248581">
    <property type="component" value="Chromosome"/>
</dbReference>
<evidence type="ECO:0000313" key="1">
    <source>
        <dbReference type="EMBL" id="WNC69842.1"/>
    </source>
</evidence>
<evidence type="ECO:0000313" key="2">
    <source>
        <dbReference type="Proteomes" id="UP001248581"/>
    </source>
</evidence>
<organism evidence="1 2">
    <name type="scientific">Thalassotalea nanhaiensis</name>
    <dbReference type="NCBI Taxonomy" id="3065648"/>
    <lineage>
        <taxon>Bacteria</taxon>
        <taxon>Pseudomonadati</taxon>
        <taxon>Pseudomonadota</taxon>
        <taxon>Gammaproteobacteria</taxon>
        <taxon>Alteromonadales</taxon>
        <taxon>Colwelliaceae</taxon>
        <taxon>Thalassotalea</taxon>
    </lineage>
</organism>
<reference evidence="2" key="1">
    <citation type="submission" date="2023-09" db="EMBL/GenBank/DDBJ databases">
        <authorList>
            <person name="Li S."/>
            <person name="Li X."/>
            <person name="Zhang C."/>
            <person name="Zhao Z."/>
        </authorList>
    </citation>
    <scope>NUCLEOTIDE SEQUENCE [LARGE SCALE GENOMIC DNA]</scope>
    <source>
        <strain evidence="2">SQ345</strain>
    </source>
</reference>
<evidence type="ECO:0008006" key="3">
    <source>
        <dbReference type="Google" id="ProtNLM"/>
    </source>
</evidence>
<dbReference type="EMBL" id="CP134146">
    <property type="protein sequence ID" value="WNC69842.1"/>
    <property type="molecule type" value="Genomic_DNA"/>
</dbReference>
<proteinExistence type="predicted"/>
<name>A0ABY9TLZ3_9GAMM</name>
<protein>
    <recommendedName>
        <fullName evidence="3">DUF4275 family protein</fullName>
    </recommendedName>
</protein>
<gene>
    <name evidence="1" type="ORF">RI845_06795</name>
</gene>
<sequence length="158" mass="18725">MKHRNLIEELDIENYEIIKGEKALRIAHEWLSIFHPEKTSFKGILRGKTYMWDLLKCEHDREEALELYKNHDSPKYVVMEDCFGHDEQVVYITKNKPENNNKLLDFHIYPTNLAWSMAFTHEDGWIGPKFLKHPQYEKLNHKNIKALRAISCSGSDLI</sequence>